<gene>
    <name evidence="2" type="ORF">S01H4_27289</name>
</gene>
<protein>
    <recommendedName>
        <fullName evidence="1">4Fe-4S ferredoxin-type domain-containing protein</fullName>
    </recommendedName>
</protein>
<sequence length="111" mass="12654">MKKIRVDIDKCTGCRTCETICSLTHDDRATINPRKARIRIFKDDKEGVNLPLIARSPNQIEYVKAPTITIDEKTCNTVQFWSLFKPADVECNFCTNCVTWCITDALTLVEP</sequence>
<accession>X1B3X0</accession>
<dbReference type="AlphaFoldDB" id="X1B3X0"/>
<proteinExistence type="predicted"/>
<evidence type="ECO:0000259" key="1">
    <source>
        <dbReference type="PROSITE" id="PS51379"/>
    </source>
</evidence>
<organism evidence="2">
    <name type="scientific">marine sediment metagenome</name>
    <dbReference type="NCBI Taxonomy" id="412755"/>
    <lineage>
        <taxon>unclassified sequences</taxon>
        <taxon>metagenomes</taxon>
        <taxon>ecological metagenomes</taxon>
    </lineage>
</organism>
<dbReference type="SUPFAM" id="SSF54862">
    <property type="entry name" value="4Fe-4S ferredoxins"/>
    <property type="match status" value="1"/>
</dbReference>
<comment type="caution">
    <text evidence="2">The sequence shown here is derived from an EMBL/GenBank/DDBJ whole genome shotgun (WGS) entry which is preliminary data.</text>
</comment>
<dbReference type="EMBL" id="BART01013309">
    <property type="protein sequence ID" value="GAG75977.1"/>
    <property type="molecule type" value="Genomic_DNA"/>
</dbReference>
<evidence type="ECO:0000313" key="2">
    <source>
        <dbReference type="EMBL" id="GAG75977.1"/>
    </source>
</evidence>
<dbReference type="InterPro" id="IPR017896">
    <property type="entry name" value="4Fe4S_Fe-S-bd"/>
</dbReference>
<name>X1B3X0_9ZZZZ</name>
<feature type="domain" description="4Fe-4S ferredoxin-type" evidence="1">
    <location>
        <begin position="2"/>
        <end position="21"/>
    </location>
</feature>
<reference evidence="2" key="1">
    <citation type="journal article" date="2014" name="Front. Microbiol.">
        <title>High frequency of phylogenetically diverse reductive dehalogenase-homologous genes in deep subseafloor sedimentary metagenomes.</title>
        <authorList>
            <person name="Kawai M."/>
            <person name="Futagami T."/>
            <person name="Toyoda A."/>
            <person name="Takaki Y."/>
            <person name="Nishi S."/>
            <person name="Hori S."/>
            <person name="Arai W."/>
            <person name="Tsubouchi T."/>
            <person name="Morono Y."/>
            <person name="Uchiyama I."/>
            <person name="Ito T."/>
            <person name="Fujiyama A."/>
            <person name="Inagaki F."/>
            <person name="Takami H."/>
        </authorList>
    </citation>
    <scope>NUCLEOTIDE SEQUENCE</scope>
    <source>
        <strain evidence="2">Expedition CK06-06</strain>
    </source>
</reference>
<dbReference type="Gene3D" id="3.30.70.20">
    <property type="match status" value="1"/>
</dbReference>
<dbReference type="PROSITE" id="PS51379">
    <property type="entry name" value="4FE4S_FER_2"/>
    <property type="match status" value="1"/>
</dbReference>